<dbReference type="AlphaFoldDB" id="A0A0C2W8G6"/>
<reference evidence="8 9" key="1">
    <citation type="submission" date="2015-01" db="EMBL/GenBank/DDBJ databases">
        <title>Jeotgalibacillus campisalis genome sequencing.</title>
        <authorList>
            <person name="Goh K.M."/>
            <person name="Chan K.-G."/>
            <person name="Yaakop A.S."/>
            <person name="Ee R."/>
            <person name="Gan H.M."/>
            <person name="Chan C.S."/>
        </authorList>
    </citation>
    <scope>NUCLEOTIDE SEQUENCE [LARGE SCALE GENOMIC DNA]</scope>
    <source>
        <strain evidence="8 9">SF-57</strain>
    </source>
</reference>
<dbReference type="EMBL" id="JXRR01000001">
    <property type="protein sequence ID" value="KIL52881.1"/>
    <property type="molecule type" value="Genomic_DNA"/>
</dbReference>
<dbReference type="GO" id="GO:0005886">
    <property type="term" value="C:plasma membrane"/>
    <property type="evidence" value="ECO:0007669"/>
    <property type="project" value="UniProtKB-SubCell"/>
</dbReference>
<dbReference type="Proteomes" id="UP000031972">
    <property type="component" value="Unassembled WGS sequence"/>
</dbReference>
<feature type="transmembrane region" description="Helical" evidence="6">
    <location>
        <begin position="21"/>
        <end position="43"/>
    </location>
</feature>
<comment type="caution">
    <text evidence="8">The sequence shown here is derived from an EMBL/GenBank/DDBJ whole genome shotgun (WGS) entry which is preliminary data.</text>
</comment>
<evidence type="ECO:0000256" key="6">
    <source>
        <dbReference type="SAM" id="Phobius"/>
    </source>
</evidence>
<proteinExistence type="predicted"/>
<dbReference type="OrthoDB" id="582337at2"/>
<evidence type="ECO:0000313" key="8">
    <source>
        <dbReference type="EMBL" id="KIL52881.1"/>
    </source>
</evidence>
<dbReference type="InterPro" id="IPR052053">
    <property type="entry name" value="IM_YidH-like"/>
</dbReference>
<keyword evidence="2" id="KW-1003">Cell membrane</keyword>
<dbReference type="RefSeq" id="WP_041053710.1">
    <property type="nucleotide sequence ID" value="NZ_JXRR01000001.1"/>
</dbReference>
<dbReference type="PANTHER" id="PTHR34187">
    <property type="entry name" value="FGR18P"/>
    <property type="match status" value="1"/>
</dbReference>
<evidence type="ECO:0000256" key="5">
    <source>
        <dbReference type="ARBA" id="ARBA00023136"/>
    </source>
</evidence>
<protein>
    <recommendedName>
        <fullName evidence="7">DUF202 domain-containing protein</fullName>
    </recommendedName>
</protein>
<dbReference type="PATRIC" id="fig|220754.4.peg.213"/>
<accession>A0A0C2W8G6</accession>
<gene>
    <name evidence="8" type="ORF">KR50_02100</name>
</gene>
<evidence type="ECO:0000256" key="1">
    <source>
        <dbReference type="ARBA" id="ARBA00004651"/>
    </source>
</evidence>
<keyword evidence="9" id="KW-1185">Reference proteome</keyword>
<dbReference type="InterPro" id="IPR003807">
    <property type="entry name" value="DUF202"/>
</dbReference>
<feature type="domain" description="DUF202" evidence="7">
    <location>
        <begin position="14"/>
        <end position="84"/>
    </location>
</feature>
<evidence type="ECO:0000313" key="9">
    <source>
        <dbReference type="Proteomes" id="UP000031972"/>
    </source>
</evidence>
<evidence type="ECO:0000256" key="4">
    <source>
        <dbReference type="ARBA" id="ARBA00022989"/>
    </source>
</evidence>
<keyword evidence="3 6" id="KW-0812">Transmembrane</keyword>
<keyword evidence="4 6" id="KW-1133">Transmembrane helix</keyword>
<sequence>MKDKKVSSHYTQQLLANERTYLAWIRTSVAIAGIGFLVTNLHFVMGDVNTDELDVFIMVIGLVSVLSGVLMVIVSTVDYYRKNRDIVNGQIRPSSIKVWILSTCIFLMLGTFLVYFLLLDVI</sequence>
<organism evidence="8 9">
    <name type="scientific">Jeotgalibacillus campisalis</name>
    <dbReference type="NCBI Taxonomy" id="220754"/>
    <lineage>
        <taxon>Bacteria</taxon>
        <taxon>Bacillati</taxon>
        <taxon>Bacillota</taxon>
        <taxon>Bacilli</taxon>
        <taxon>Bacillales</taxon>
        <taxon>Caryophanaceae</taxon>
        <taxon>Jeotgalibacillus</taxon>
    </lineage>
</organism>
<feature type="transmembrane region" description="Helical" evidence="6">
    <location>
        <begin position="98"/>
        <end position="118"/>
    </location>
</feature>
<evidence type="ECO:0000259" key="7">
    <source>
        <dbReference type="Pfam" id="PF02656"/>
    </source>
</evidence>
<dbReference type="PANTHER" id="PTHR34187:SF2">
    <property type="entry name" value="DUF202 DOMAIN-CONTAINING PROTEIN"/>
    <property type="match status" value="1"/>
</dbReference>
<comment type="subcellular location">
    <subcellularLocation>
        <location evidence="1">Cell membrane</location>
        <topology evidence="1">Multi-pass membrane protein</topology>
    </subcellularLocation>
</comment>
<evidence type="ECO:0000256" key="3">
    <source>
        <dbReference type="ARBA" id="ARBA00022692"/>
    </source>
</evidence>
<keyword evidence="5 6" id="KW-0472">Membrane</keyword>
<feature type="transmembrane region" description="Helical" evidence="6">
    <location>
        <begin position="55"/>
        <end position="77"/>
    </location>
</feature>
<dbReference type="Pfam" id="PF02656">
    <property type="entry name" value="DUF202"/>
    <property type="match status" value="1"/>
</dbReference>
<name>A0A0C2W8G6_9BACL</name>
<evidence type="ECO:0000256" key="2">
    <source>
        <dbReference type="ARBA" id="ARBA00022475"/>
    </source>
</evidence>